<feature type="non-terminal residue" evidence="3">
    <location>
        <position position="1"/>
    </location>
</feature>
<evidence type="ECO:0000313" key="3">
    <source>
        <dbReference type="EMBL" id="HAE7268471.1"/>
    </source>
</evidence>
<dbReference type="GO" id="GO:0003677">
    <property type="term" value="F:DNA binding"/>
    <property type="evidence" value="ECO:0007669"/>
    <property type="project" value="UniProtKB-KW"/>
</dbReference>
<reference evidence="3" key="2">
    <citation type="submission" date="2018-07" db="EMBL/GenBank/DDBJ databases">
        <authorList>
            <consortium name="NCBI Pathogen Detection Project"/>
        </authorList>
    </citation>
    <scope>NUCLEOTIDE SEQUENCE</scope>
    <source>
        <strain evidence="3">LT2</strain>
    </source>
</reference>
<keyword evidence="1" id="KW-0238">DNA-binding</keyword>
<name>A0A736D8Y8_SALTM</name>
<accession>A0A736D8Y8</accession>
<dbReference type="EMBL" id="DAASWB010000069">
    <property type="protein sequence ID" value="HAE7268471.1"/>
    <property type="molecule type" value="Genomic_DNA"/>
</dbReference>
<feature type="domain" description="Cas12f1-like TNB" evidence="2">
    <location>
        <begin position="9"/>
        <end position="31"/>
    </location>
</feature>
<dbReference type="AlphaFoldDB" id="A0A736D8Y8"/>
<dbReference type="Pfam" id="PF07282">
    <property type="entry name" value="Cas12f1-like_TNB"/>
    <property type="match status" value="1"/>
</dbReference>
<gene>
    <name evidence="3" type="ORF">G4O69_004869</name>
</gene>
<dbReference type="InterPro" id="IPR010095">
    <property type="entry name" value="Cas12f1-like_TNB"/>
</dbReference>
<reference evidence="3" key="1">
    <citation type="journal article" date="2018" name="Genome Biol.">
        <title>SKESA: strategic k-mer extension for scrupulous assemblies.</title>
        <authorList>
            <person name="Souvorov A."/>
            <person name="Agarwala R."/>
            <person name="Lipman D.J."/>
        </authorList>
    </citation>
    <scope>NUCLEOTIDE SEQUENCE</scope>
    <source>
        <strain evidence="3">LT2</strain>
    </source>
</reference>
<organism evidence="3">
    <name type="scientific">Salmonella typhimurium</name>
    <dbReference type="NCBI Taxonomy" id="90371"/>
    <lineage>
        <taxon>Bacteria</taxon>
        <taxon>Pseudomonadati</taxon>
        <taxon>Pseudomonadota</taxon>
        <taxon>Gammaproteobacteria</taxon>
        <taxon>Enterobacterales</taxon>
        <taxon>Enterobacteriaceae</taxon>
        <taxon>Salmonella</taxon>
    </lineage>
</organism>
<evidence type="ECO:0000259" key="2">
    <source>
        <dbReference type="Pfam" id="PF07282"/>
    </source>
</evidence>
<evidence type="ECO:0000256" key="1">
    <source>
        <dbReference type="ARBA" id="ARBA00023125"/>
    </source>
</evidence>
<comment type="caution">
    <text evidence="3">The sequence shown here is derived from an EMBL/GenBank/DDBJ whole genome shotgun (WGS) entry which is preliminary data.</text>
</comment>
<proteinExistence type="predicted"/>
<sequence>INEYLTLADRRWQCPVCGAEHHRDINAAVNIAARAV</sequence>
<protein>
    <submittedName>
        <fullName evidence="3">Transposase</fullName>
    </submittedName>
</protein>